<protein>
    <submittedName>
        <fullName evidence="3">Methylmalonic aciduria and homocystinuria type D-like protein, mitochondrial</fullName>
    </submittedName>
</protein>
<dbReference type="WBParaSite" id="EVEC_0000661301-mRNA-1">
    <property type="protein sequence ID" value="EVEC_0000661301-mRNA-1"/>
    <property type="gene ID" value="EVEC_0000661301"/>
</dbReference>
<name>A0A0N4V8D7_ENTVE</name>
<evidence type="ECO:0000313" key="2">
    <source>
        <dbReference type="Proteomes" id="UP000274131"/>
    </source>
</evidence>
<dbReference type="GO" id="GO:0005739">
    <property type="term" value="C:mitochondrion"/>
    <property type="evidence" value="ECO:0007669"/>
    <property type="project" value="TreeGrafter"/>
</dbReference>
<proteinExistence type="predicted"/>
<dbReference type="GO" id="GO:0009235">
    <property type="term" value="P:cobalamin metabolic process"/>
    <property type="evidence" value="ECO:0007669"/>
    <property type="project" value="InterPro"/>
</dbReference>
<dbReference type="Pfam" id="PF10229">
    <property type="entry name" value="MMADHC"/>
    <property type="match status" value="1"/>
</dbReference>
<dbReference type="OrthoDB" id="10263782at2759"/>
<dbReference type="Proteomes" id="UP000274131">
    <property type="component" value="Unassembled WGS sequence"/>
</dbReference>
<reference evidence="3" key="1">
    <citation type="submission" date="2017-02" db="UniProtKB">
        <authorList>
            <consortium name="WormBaseParasite"/>
        </authorList>
    </citation>
    <scope>IDENTIFICATION</scope>
</reference>
<dbReference type="AlphaFoldDB" id="A0A0N4V8D7"/>
<dbReference type="PANTHER" id="PTHR13192">
    <property type="entry name" value="MY011 PROTEIN"/>
    <property type="match status" value="1"/>
</dbReference>
<organism evidence="3">
    <name type="scientific">Enterobius vermicularis</name>
    <name type="common">Human pinworm</name>
    <dbReference type="NCBI Taxonomy" id="51028"/>
    <lineage>
        <taxon>Eukaryota</taxon>
        <taxon>Metazoa</taxon>
        <taxon>Ecdysozoa</taxon>
        <taxon>Nematoda</taxon>
        <taxon>Chromadorea</taxon>
        <taxon>Rhabditida</taxon>
        <taxon>Spirurina</taxon>
        <taxon>Oxyuridomorpha</taxon>
        <taxon>Oxyuroidea</taxon>
        <taxon>Oxyuridae</taxon>
        <taxon>Enterobius</taxon>
    </lineage>
</organism>
<evidence type="ECO:0000313" key="3">
    <source>
        <dbReference type="WBParaSite" id="EVEC_0000661301-mRNA-1"/>
    </source>
</evidence>
<sequence>MFCTFMEISGLCTNLRQMAGALRSYSTEIRQQEPIIVFVDQKNCSYSYLSFCLQDQLAKTKLDVKKASLEEVLEKRANPVKREEVTNKDTCKGLVELKAMECPQLLKKDLKELFKGVRLSTNVCVLNLTQKTEHDMSAWSMGMELERLQLTAGASLTRFQFIEAALRICEILRKYGYWADFIDPSSGKPYLSKSTRGTLPANDERYRTLGFRVTDFGCCKVLEHGSWGTHAFVGTIFTDAPLHSAALTEILAVDKD</sequence>
<accession>A0A0N4V8D7</accession>
<dbReference type="EMBL" id="UXUI01008412">
    <property type="protein sequence ID" value="VDD91436.1"/>
    <property type="molecule type" value="Genomic_DNA"/>
</dbReference>
<keyword evidence="2" id="KW-1185">Reference proteome</keyword>
<reference evidence="1 2" key="2">
    <citation type="submission" date="2018-10" db="EMBL/GenBank/DDBJ databases">
        <authorList>
            <consortium name="Pathogen Informatics"/>
        </authorList>
    </citation>
    <scope>NUCLEOTIDE SEQUENCE [LARGE SCALE GENOMIC DNA]</scope>
</reference>
<dbReference type="InterPro" id="IPR019362">
    <property type="entry name" value="MMADHC"/>
</dbReference>
<gene>
    <name evidence="1" type="ORF">EVEC_LOCUS6187</name>
</gene>
<dbReference type="PANTHER" id="PTHR13192:SF3">
    <property type="entry name" value="COBALAMIN TRAFFICKING PROTEIN CBLD"/>
    <property type="match status" value="1"/>
</dbReference>
<dbReference type="STRING" id="51028.A0A0N4V8D7"/>
<evidence type="ECO:0000313" key="1">
    <source>
        <dbReference type="EMBL" id="VDD91436.1"/>
    </source>
</evidence>